<keyword evidence="1" id="KW-1133">Transmembrane helix</keyword>
<comment type="caution">
    <text evidence="2">The sequence shown here is derived from an EMBL/GenBank/DDBJ whole genome shotgun (WGS) entry which is preliminary data.</text>
</comment>
<organism evidence="2 3">
    <name type="scientific">Nocardia suismassiliense</name>
    <dbReference type="NCBI Taxonomy" id="2077092"/>
    <lineage>
        <taxon>Bacteria</taxon>
        <taxon>Bacillati</taxon>
        <taxon>Actinomycetota</taxon>
        <taxon>Actinomycetes</taxon>
        <taxon>Mycobacteriales</taxon>
        <taxon>Nocardiaceae</taxon>
        <taxon>Nocardia</taxon>
    </lineage>
</organism>
<proteinExistence type="predicted"/>
<evidence type="ECO:0000256" key="1">
    <source>
        <dbReference type="SAM" id="Phobius"/>
    </source>
</evidence>
<keyword evidence="1" id="KW-0812">Transmembrane</keyword>
<dbReference type="EMBL" id="JBIAPI010000009">
    <property type="protein sequence ID" value="MFF3227153.1"/>
    <property type="molecule type" value="Genomic_DNA"/>
</dbReference>
<keyword evidence="1" id="KW-0472">Membrane</keyword>
<evidence type="ECO:0000313" key="3">
    <source>
        <dbReference type="Proteomes" id="UP001601948"/>
    </source>
</evidence>
<gene>
    <name evidence="2" type="ORF">ACFYV7_30450</name>
</gene>
<dbReference type="RefSeq" id="WP_387722984.1">
    <property type="nucleotide sequence ID" value="NZ_JBIAPI010000009.1"/>
</dbReference>
<feature type="transmembrane region" description="Helical" evidence="1">
    <location>
        <begin position="38"/>
        <end position="55"/>
    </location>
</feature>
<reference evidence="2 3" key="1">
    <citation type="submission" date="2024-10" db="EMBL/GenBank/DDBJ databases">
        <title>The Natural Products Discovery Center: Release of the First 8490 Sequenced Strains for Exploring Actinobacteria Biosynthetic Diversity.</title>
        <authorList>
            <person name="Kalkreuter E."/>
            <person name="Kautsar S.A."/>
            <person name="Yang D."/>
            <person name="Bader C.D."/>
            <person name="Teijaro C.N."/>
            <person name="Fluegel L."/>
            <person name="Davis C.M."/>
            <person name="Simpson J.R."/>
            <person name="Lauterbach L."/>
            <person name="Steele A.D."/>
            <person name="Gui C."/>
            <person name="Meng S."/>
            <person name="Li G."/>
            <person name="Viehrig K."/>
            <person name="Ye F."/>
            <person name="Su P."/>
            <person name="Kiefer A.F."/>
            <person name="Nichols A."/>
            <person name="Cepeda A.J."/>
            <person name="Yan W."/>
            <person name="Fan B."/>
            <person name="Jiang Y."/>
            <person name="Adhikari A."/>
            <person name="Zheng C.-J."/>
            <person name="Schuster L."/>
            <person name="Cowan T.M."/>
            <person name="Smanski M.J."/>
            <person name="Chevrette M.G."/>
            <person name="De Carvalho L.P.S."/>
            <person name="Shen B."/>
        </authorList>
    </citation>
    <scope>NUCLEOTIDE SEQUENCE [LARGE SCALE GENOMIC DNA]</scope>
    <source>
        <strain evidence="2 3">NPDC003040</strain>
    </source>
</reference>
<keyword evidence="3" id="KW-1185">Reference proteome</keyword>
<dbReference type="Proteomes" id="UP001601948">
    <property type="component" value="Unassembled WGS sequence"/>
</dbReference>
<feature type="transmembrane region" description="Helical" evidence="1">
    <location>
        <begin position="12"/>
        <end position="32"/>
    </location>
</feature>
<name>A0ABW6R0W2_9NOCA</name>
<protein>
    <recommendedName>
        <fullName evidence="4">DUF4190 domain-containing protein</fullName>
    </recommendedName>
</protein>
<evidence type="ECO:0008006" key="4">
    <source>
        <dbReference type="Google" id="ProtNLM"/>
    </source>
</evidence>
<evidence type="ECO:0000313" key="2">
    <source>
        <dbReference type="EMBL" id="MFF3227153.1"/>
    </source>
</evidence>
<accession>A0ABW6R0W2</accession>
<sequence>MSSNRPPQLELRNGLGTTALVAGIISVVFAFVPIVGELVAAPAAVVALVCGWIGFDRADKGLATNRGEAIVGSALAVLSIFVMFLVFAATTGAGS</sequence>
<feature type="transmembrane region" description="Helical" evidence="1">
    <location>
        <begin position="67"/>
        <end position="89"/>
    </location>
</feature>